<dbReference type="CDD" id="cd00685">
    <property type="entry name" value="Trans_IPPS_HT"/>
    <property type="match status" value="1"/>
</dbReference>
<evidence type="ECO:0000256" key="1">
    <source>
        <dbReference type="ARBA" id="ARBA00001946"/>
    </source>
</evidence>
<keyword evidence="3 7" id="KW-0808">Transferase</keyword>
<keyword evidence="8" id="KW-0150">Chloroplast</keyword>
<organism evidence="8">
    <name type="scientific">Caulacanthus okamurae</name>
    <dbReference type="NCBI Taxonomy" id="152008"/>
    <lineage>
        <taxon>Eukaryota</taxon>
        <taxon>Rhodophyta</taxon>
        <taxon>Florideophyceae</taxon>
        <taxon>Rhodymeniophycidae</taxon>
        <taxon>Gigartinales</taxon>
        <taxon>Caulacanthaceae</taxon>
        <taxon>Caulacanthus</taxon>
    </lineage>
</organism>
<geneLocation type="chloroplast" evidence="8"/>
<dbReference type="PROSITE" id="PS00723">
    <property type="entry name" value="POLYPRENYL_SYNTHASE_1"/>
    <property type="match status" value="1"/>
</dbReference>
<dbReference type="PANTHER" id="PTHR12001:SF69">
    <property type="entry name" value="ALL TRANS-POLYPRENYL-DIPHOSPHATE SYNTHASE PDSS1"/>
    <property type="match status" value="1"/>
</dbReference>
<comment type="cofactor">
    <cofactor evidence="1">
        <name>Mg(2+)</name>
        <dbReference type="ChEBI" id="CHEBI:18420"/>
    </cofactor>
</comment>
<evidence type="ECO:0000256" key="7">
    <source>
        <dbReference type="RuleBase" id="RU004466"/>
    </source>
</evidence>
<comment type="similarity">
    <text evidence="2 7">Belongs to the FPP/GGPP synthase family.</text>
</comment>
<keyword evidence="6" id="KW-0414">Isoprene biosynthesis</keyword>
<dbReference type="PANTHER" id="PTHR12001">
    <property type="entry name" value="GERANYLGERANYL PYROPHOSPHATE SYNTHASE"/>
    <property type="match status" value="1"/>
</dbReference>
<evidence type="ECO:0000256" key="2">
    <source>
        <dbReference type="ARBA" id="ARBA00006706"/>
    </source>
</evidence>
<dbReference type="GO" id="GO:0004659">
    <property type="term" value="F:prenyltransferase activity"/>
    <property type="evidence" value="ECO:0007669"/>
    <property type="project" value="InterPro"/>
</dbReference>
<dbReference type="InterPro" id="IPR008949">
    <property type="entry name" value="Isoprenoid_synthase_dom_sf"/>
</dbReference>
<proteinExistence type="inferred from homology"/>
<dbReference type="InterPro" id="IPR000092">
    <property type="entry name" value="Polyprenyl_synt"/>
</dbReference>
<accession>A0A6H1U8B8</accession>
<dbReference type="Gene3D" id="1.10.600.10">
    <property type="entry name" value="Farnesyl Diphosphate Synthase"/>
    <property type="match status" value="1"/>
</dbReference>
<evidence type="ECO:0000256" key="5">
    <source>
        <dbReference type="ARBA" id="ARBA00022842"/>
    </source>
</evidence>
<reference evidence="8" key="1">
    <citation type="submission" date="2020-03" db="EMBL/GenBank/DDBJ databases">
        <title>Complete organellar genome analysis of the invasive marine red alga Caulacanthus okamurae (Caulacanthaceae, Rhodophyta) from Moss Landing, California, USA.</title>
        <authorList>
            <person name="Hughey J.R."/>
        </authorList>
    </citation>
    <scope>NUCLEOTIDE SEQUENCE</scope>
</reference>
<evidence type="ECO:0000313" key="8">
    <source>
        <dbReference type="EMBL" id="QIZ74686.1"/>
    </source>
</evidence>
<sequence length="330" mass="37084">MQLINIRMTISKKIFLPVQQDLLILNNNLKKMIGAKNPILYAAAEHLFEAGGKRIRPAIVLLISRITNEQKITLNEQRRLAEITEIIHTASLVHDDVVDECNTRRGVKTVHYTFSTKIAVLAGDFLFAQSSWYLANLNNLEVVKTISKVITDFAEGEIRQGTNNFNVKISIDDYIEKSFYKTASLIAASCKGAVMLNCKSKKTQNNFYQYGKHLGLAFQIIDDILDIIGSNKSLGKPAGSDLKNGNLTSPLIFALEENPELYQLVRREFQNNGDIEKAIAIIKETNGLKKAKDLAEEHIQAALHSLTNEYNCQASNTLKLISHYITNRIY</sequence>
<evidence type="ECO:0000256" key="4">
    <source>
        <dbReference type="ARBA" id="ARBA00022723"/>
    </source>
</evidence>
<dbReference type="Pfam" id="PF00348">
    <property type="entry name" value="polyprenyl_synt"/>
    <property type="match status" value="1"/>
</dbReference>
<gene>
    <name evidence="8" type="primary">preA</name>
</gene>
<dbReference type="InterPro" id="IPR033749">
    <property type="entry name" value="Polyprenyl_synt_CS"/>
</dbReference>
<dbReference type="EMBL" id="MT193838">
    <property type="protein sequence ID" value="QIZ74686.1"/>
    <property type="molecule type" value="Genomic_DNA"/>
</dbReference>
<evidence type="ECO:0000256" key="3">
    <source>
        <dbReference type="ARBA" id="ARBA00022679"/>
    </source>
</evidence>
<dbReference type="PROSITE" id="PS00444">
    <property type="entry name" value="POLYPRENYL_SYNTHASE_2"/>
    <property type="match status" value="1"/>
</dbReference>
<evidence type="ECO:0000256" key="6">
    <source>
        <dbReference type="ARBA" id="ARBA00023229"/>
    </source>
</evidence>
<dbReference type="GO" id="GO:0008299">
    <property type="term" value="P:isoprenoid biosynthetic process"/>
    <property type="evidence" value="ECO:0007669"/>
    <property type="project" value="UniProtKB-KW"/>
</dbReference>
<dbReference type="SFLD" id="SFLDS00005">
    <property type="entry name" value="Isoprenoid_Synthase_Type_I"/>
    <property type="match status" value="1"/>
</dbReference>
<protein>
    <submittedName>
        <fullName evidence="8">Prenyl transferase</fullName>
    </submittedName>
</protein>
<name>A0A6H1U8B8_9FLOR</name>
<keyword evidence="4" id="KW-0479">Metal-binding</keyword>
<dbReference type="SUPFAM" id="SSF48576">
    <property type="entry name" value="Terpenoid synthases"/>
    <property type="match status" value="1"/>
</dbReference>
<keyword evidence="5" id="KW-0460">Magnesium</keyword>
<dbReference type="GeneID" id="54615682"/>
<keyword evidence="8" id="KW-0934">Plastid</keyword>
<dbReference type="RefSeq" id="YP_009774069.1">
    <property type="nucleotide sequence ID" value="NC_047434.1"/>
</dbReference>
<dbReference type="NCBIfam" id="TIGR02749">
    <property type="entry name" value="prenyl_cyano"/>
    <property type="match status" value="1"/>
</dbReference>
<dbReference type="AlphaFoldDB" id="A0A6H1U8B8"/>
<dbReference type="GO" id="GO:0046872">
    <property type="term" value="F:metal ion binding"/>
    <property type="evidence" value="ECO:0007669"/>
    <property type="project" value="UniProtKB-KW"/>
</dbReference>
<dbReference type="GO" id="GO:1901663">
    <property type="term" value="P:quinone biosynthetic process"/>
    <property type="evidence" value="ECO:0007669"/>
    <property type="project" value="UniProtKB-ARBA"/>
</dbReference>